<dbReference type="InterPro" id="IPR041033">
    <property type="entry name" value="SpaA_PFL_dom_1"/>
</dbReference>
<keyword evidence="4" id="KW-0572">Peptidoglycan-anchor</keyword>
<gene>
    <name evidence="6" type="ORF">H8S00_01785</name>
</gene>
<organism evidence="6 7">
    <name type="scientific">Eubacterium segne</name>
    <dbReference type="NCBI Taxonomy" id="2763045"/>
    <lineage>
        <taxon>Bacteria</taxon>
        <taxon>Bacillati</taxon>
        <taxon>Bacillota</taxon>
        <taxon>Clostridia</taxon>
        <taxon>Eubacteriales</taxon>
        <taxon>Eubacteriaceae</taxon>
        <taxon>Eubacterium</taxon>
    </lineage>
</organism>
<dbReference type="Proteomes" id="UP000597877">
    <property type="component" value="Unassembled WGS sequence"/>
</dbReference>
<feature type="domain" description="Gram-positive cocci surface proteins LPxTG" evidence="5">
    <location>
        <begin position="1370"/>
        <end position="1407"/>
    </location>
</feature>
<evidence type="ECO:0000256" key="3">
    <source>
        <dbReference type="ARBA" id="ARBA00022729"/>
    </source>
</evidence>
<accession>A0ABR7EZF6</accession>
<dbReference type="InterPro" id="IPR019931">
    <property type="entry name" value="LPXTG_anchor"/>
</dbReference>
<keyword evidence="2" id="KW-0964">Secreted</keyword>
<evidence type="ECO:0000256" key="4">
    <source>
        <dbReference type="ARBA" id="ARBA00023088"/>
    </source>
</evidence>
<proteinExistence type="predicted"/>
<dbReference type="InterPro" id="IPR013783">
    <property type="entry name" value="Ig-like_fold"/>
</dbReference>
<evidence type="ECO:0000313" key="6">
    <source>
        <dbReference type="EMBL" id="MBC5666727.1"/>
    </source>
</evidence>
<keyword evidence="7" id="KW-1185">Reference proteome</keyword>
<protein>
    <submittedName>
        <fullName evidence="6">LPXTG cell wall anchor domain-containing protein</fullName>
    </submittedName>
</protein>
<keyword evidence="1" id="KW-0134">Cell wall</keyword>
<comment type="caution">
    <text evidence="6">The sequence shown here is derived from an EMBL/GenBank/DDBJ whole genome shotgun (WGS) entry which is preliminary data.</text>
</comment>
<keyword evidence="3" id="KW-0732">Signal</keyword>
<dbReference type="PROSITE" id="PS50847">
    <property type="entry name" value="GRAM_POS_ANCHORING"/>
    <property type="match status" value="1"/>
</dbReference>
<reference evidence="6 7" key="1">
    <citation type="submission" date="2020-08" db="EMBL/GenBank/DDBJ databases">
        <title>Genome public.</title>
        <authorList>
            <person name="Liu C."/>
            <person name="Sun Q."/>
        </authorList>
    </citation>
    <scope>NUCLEOTIDE SEQUENCE [LARGE SCALE GENOMIC DNA]</scope>
    <source>
        <strain evidence="6 7">BX4</strain>
    </source>
</reference>
<dbReference type="EMBL" id="JACOOZ010000001">
    <property type="protein sequence ID" value="MBC5666727.1"/>
    <property type="molecule type" value="Genomic_DNA"/>
</dbReference>
<dbReference type="NCBIfam" id="TIGR01167">
    <property type="entry name" value="LPXTG_anchor"/>
    <property type="match status" value="1"/>
</dbReference>
<evidence type="ECO:0000313" key="7">
    <source>
        <dbReference type="Proteomes" id="UP000597877"/>
    </source>
</evidence>
<dbReference type="Pfam" id="PF17802">
    <property type="entry name" value="SpaA"/>
    <property type="match status" value="7"/>
</dbReference>
<name>A0ABR7EZF6_9FIRM</name>
<evidence type="ECO:0000256" key="1">
    <source>
        <dbReference type="ARBA" id="ARBA00022512"/>
    </source>
</evidence>
<evidence type="ECO:0000256" key="2">
    <source>
        <dbReference type="ARBA" id="ARBA00022525"/>
    </source>
</evidence>
<dbReference type="Gene3D" id="2.60.40.10">
    <property type="entry name" value="Immunoglobulins"/>
    <property type="match status" value="7"/>
</dbReference>
<evidence type="ECO:0000259" key="5">
    <source>
        <dbReference type="PROSITE" id="PS50847"/>
    </source>
</evidence>
<sequence>MKRRGKKIISMVLVVIMALSMFNYSGHPGKTVEASGSFPVSGVHKGTLTHGNYMRLSGLKASTGATVIEADDMTSGGARRTGFCLSPGVSETGKENAYTSADYTSGYGIKYYKALMAFYYDHVNEYRTNAARFATQLFVWRTVILERIHSGNFAASAYDGNGFKEGFISSMKSLVGFDDAKAEMVYNTAFAYIKEGAKGTYNNKVALLKWTANASQTMLTGNVYSDKTVKIKIDKNLDIKNSGLSLAGTKYEIHEDSKNGKKVGTFVLDKHGVDTITLSRDGNYDGSVKYYMYETVNVSGTTSNAGNAPAEFTIDWGKIKDGAGGGTLSLTKDGVKGLKPSWLVTMGNLAKLCLKQLEDHIPYVDVTVVKEETGTAKKLKGAEFTIYAFNADTGKYDTKVAANNNLGNAVTNPITSGSDGTVTSESLYYTAKNLGKFKIVETKAPDGHINSKESKLFSIKSGKGITRAGQTMRLTFDDPSDKQSDKYPVRLEKINRETGTPIYDAGFTIWTYKYTRKSDGKDFYYPYDGNIPDSIRGTMYFGDKVAIEQLKDKNGNLTNTYQTEKLETNRTYMIRETKRPAGCTTSGGSWGLGHGAGESLKTLEDFDKAGVNYTIVFTLLKDGTIKIINNYGEEVKRQNYVEPITVDNDLSEGSITVKKKDSVSNEPLSGATFELWEVSKDNYDMVGYIPSDETGATLTAKGETDAKGEFTFGRLVGEKDEFGDWYGDVYRENGVILSEHYYMLVETNAPEGYRLPFDNIQKIHVGAKEAKYTMSSMDNAFEKTYEIGNEKATLDLNIHKVSVSRTGKESVALPGAVFALYRVEKIISDGDSDVGADDGVGSEVDYSKLTNENYIDFDYSTITPVSDNIVTDDKGNATVPKILEAGGYVLVETRAPKNYMVAEPQYIYIDRNTLDNSVSYEIEVRDKEFEARVRAVKVDSDTGKNIPQEGVAFKVKNLDTNEYVKQTVDTYSEPEVEGAPHELIKSEITDTFYTDKNGEMNLPNVLSCGHYQLEEIVPPKGYLLNDTPVKFTVDDEEDYYPDDPNKQFDYDENTRDVVINITFSDKPTETYLTKKDRNTGELISGGKFHVEDMDGNVIESWEGTGEAHLIKKLEQGVDYMYVEDEAPEGYVKGESVKFRLSDTESITYVDMLDECITVEISKQAVASSDELPGAHLYLYQIKDGRETLYDSWISTTTPHVIKKIPAGTYKLVEKTAPLSYVLAESITFNVEEKAEIQKVVMKDDYAGSITIKKKDGTGNIISGARFKLEGADGSILYGDTDETGSVTFGKDKDGNNTLKPQKYVLTEEKTKDGHTLLKEPVEINIPMQLTKEEADRYDADLSRAVWDEETKTYRFYELTYEIVNDTNLTAPDTGGDNGHSAAAAGGMMCLLSLSLYGLYRRKNSEEA</sequence>
<dbReference type="RefSeq" id="WP_186839870.1">
    <property type="nucleotide sequence ID" value="NZ_JACOOZ010000001.1"/>
</dbReference>